<gene>
    <name evidence="2" type="ORF">AMD01_17380</name>
</gene>
<sequence length="275" mass="30442">MNVLNTLWNLFLTSGLQLLSLLGVIIGVGFLLGFLQNYSRSFIASAFGNRGFLLTAWIGTPIHEFGHAVMCIVFRHDITDVQWFPKRATDGHLGYVSHQYNPHSLYQRVGNFFIGVAPVLIGIAVLVGGLYLLVPPSYDTLIHYVQTDVKAEGFTVAMFQKALLAGVVLLKSLWSMDYLISVKFWLFLFLAICISTHIALSTADIKGATDGVIAIFILLIVLNAISIWTPLQANKVIDVLISYNAYVLAFSSIALLFSVLTCVISFSISRVRFWS</sequence>
<evidence type="ECO:0000313" key="3">
    <source>
        <dbReference type="Proteomes" id="UP000037558"/>
    </source>
</evidence>
<comment type="caution">
    <text evidence="2">The sequence shown here is derived from an EMBL/GenBank/DDBJ whole genome shotgun (WGS) entry which is preliminary data.</text>
</comment>
<feature type="transmembrane region" description="Helical" evidence="1">
    <location>
        <begin position="112"/>
        <end position="133"/>
    </location>
</feature>
<evidence type="ECO:0000313" key="2">
    <source>
        <dbReference type="EMBL" id="KOO42913.1"/>
    </source>
</evidence>
<keyword evidence="3" id="KW-1185">Reference proteome</keyword>
<proteinExistence type="predicted"/>
<keyword evidence="1" id="KW-0472">Membrane</keyword>
<reference evidence="3" key="1">
    <citation type="submission" date="2015-08" db="EMBL/GenBank/DDBJ databases">
        <title>Fjat-14210 dsm16467.</title>
        <authorList>
            <person name="Liu B."/>
            <person name="Wang J."/>
            <person name="Zhu Y."/>
            <person name="Liu G."/>
            <person name="Chen Q."/>
            <person name="Chen Z."/>
            <person name="Lan J."/>
            <person name="Che J."/>
            <person name="Ge C."/>
            <person name="Shi H."/>
            <person name="Pan Z."/>
            <person name="Liu X."/>
        </authorList>
    </citation>
    <scope>NUCLEOTIDE SEQUENCE [LARGE SCALE GENOMIC DNA]</scope>
    <source>
        <strain evidence="3">DSM 16467</strain>
    </source>
</reference>
<accession>A0A0M0KX01</accession>
<feature type="transmembrane region" description="Helical" evidence="1">
    <location>
        <begin position="212"/>
        <end position="231"/>
    </location>
</feature>
<organism evidence="2 3">
    <name type="scientific">Priestia koreensis</name>
    <dbReference type="NCBI Taxonomy" id="284581"/>
    <lineage>
        <taxon>Bacteria</taxon>
        <taxon>Bacillati</taxon>
        <taxon>Bacillota</taxon>
        <taxon>Bacilli</taxon>
        <taxon>Bacillales</taxon>
        <taxon>Bacillaceae</taxon>
        <taxon>Priestia</taxon>
    </lineage>
</organism>
<keyword evidence="1" id="KW-1133">Transmembrane helix</keyword>
<keyword evidence="1" id="KW-0812">Transmembrane</keyword>
<feature type="transmembrane region" description="Helical" evidence="1">
    <location>
        <begin position="182"/>
        <end position="200"/>
    </location>
</feature>
<protein>
    <submittedName>
        <fullName evidence="2">Uncharacterized protein</fullName>
    </submittedName>
</protein>
<dbReference type="STRING" id="284581.AMD01_17380"/>
<dbReference type="EMBL" id="LILC01000023">
    <property type="protein sequence ID" value="KOO42913.1"/>
    <property type="molecule type" value="Genomic_DNA"/>
</dbReference>
<evidence type="ECO:0000256" key="1">
    <source>
        <dbReference type="SAM" id="Phobius"/>
    </source>
</evidence>
<dbReference type="AlphaFoldDB" id="A0A0M0KX01"/>
<feature type="transmembrane region" description="Helical" evidence="1">
    <location>
        <begin position="243"/>
        <end position="268"/>
    </location>
</feature>
<feature type="transmembrane region" description="Helical" evidence="1">
    <location>
        <begin position="15"/>
        <end position="35"/>
    </location>
</feature>
<name>A0A0M0KX01_9BACI</name>
<dbReference type="Proteomes" id="UP000037558">
    <property type="component" value="Unassembled WGS sequence"/>
</dbReference>
<dbReference type="PATRIC" id="fig|284581.3.peg.2983"/>